<dbReference type="InterPro" id="IPR029063">
    <property type="entry name" value="SAM-dependent_MTases_sf"/>
</dbReference>
<reference evidence="1" key="2">
    <citation type="submission" date="2020-09" db="EMBL/GenBank/DDBJ databases">
        <authorList>
            <person name="Sun Q."/>
            <person name="Zhou Y."/>
        </authorList>
    </citation>
    <scope>NUCLEOTIDE SEQUENCE</scope>
    <source>
        <strain evidence="1">CGMCC 4.7430</strain>
    </source>
</reference>
<evidence type="ECO:0000313" key="2">
    <source>
        <dbReference type="Proteomes" id="UP000660745"/>
    </source>
</evidence>
<name>A0A918E4S7_9ACTN</name>
<dbReference type="EMBL" id="BMNK01000002">
    <property type="protein sequence ID" value="GGP04091.1"/>
    <property type="molecule type" value="Genomic_DNA"/>
</dbReference>
<sequence>MTEESGIPDPALSPIIDTSVPHSARMWNYWLGGKDHYPVDRAAGDEFSQAFPDIVNIARLSRHLLARVVRHLAAEAGIRQFLDIGTGLPTVDNTHDLAQRVAPDSRVVYVDNDPLVLTHARALLIGTPEGATDYIEADLRDPDAILAAAAKTLDFGRPVALMLMGIAGYLRDGDEPYAIVGRLVDALPSGSYLAMWDGVNVVTGQALEEAQEDFNEGAGAPAPYTLRSRAEFSAFFDGLELVEPGVVSVPLWRPDPDPFGSPAEVDALCGVARKP</sequence>
<dbReference type="Pfam" id="PF04672">
    <property type="entry name" value="Methyltransf_19"/>
    <property type="match status" value="1"/>
</dbReference>
<gene>
    <name evidence="1" type="ORF">GCM10012278_18010</name>
</gene>
<dbReference type="SUPFAM" id="SSF53335">
    <property type="entry name" value="S-adenosyl-L-methionine-dependent methyltransferases"/>
    <property type="match status" value="1"/>
</dbReference>
<comment type="caution">
    <text evidence="1">The sequence shown here is derived from an EMBL/GenBank/DDBJ whole genome shotgun (WGS) entry which is preliminary data.</text>
</comment>
<reference evidence="1" key="1">
    <citation type="journal article" date="2014" name="Int. J. Syst. Evol. Microbiol.">
        <title>Complete genome sequence of Corynebacterium casei LMG S-19264T (=DSM 44701T), isolated from a smear-ripened cheese.</title>
        <authorList>
            <consortium name="US DOE Joint Genome Institute (JGI-PGF)"/>
            <person name="Walter F."/>
            <person name="Albersmeier A."/>
            <person name="Kalinowski J."/>
            <person name="Ruckert C."/>
        </authorList>
    </citation>
    <scope>NUCLEOTIDE SEQUENCE</scope>
    <source>
        <strain evidence="1">CGMCC 4.7430</strain>
    </source>
</reference>
<protein>
    <recommendedName>
        <fullName evidence="3">SAM-dependent methyltransferase</fullName>
    </recommendedName>
</protein>
<dbReference type="PIRSF" id="PIRSF017393">
    <property type="entry name" value="MTase_SAV2177"/>
    <property type="match status" value="1"/>
</dbReference>
<dbReference type="Gene3D" id="3.40.50.150">
    <property type="entry name" value="Vaccinia Virus protein VP39"/>
    <property type="match status" value="1"/>
</dbReference>
<dbReference type="RefSeq" id="WP_225277711.1">
    <property type="nucleotide sequence ID" value="NZ_BMNK01000002.1"/>
</dbReference>
<dbReference type="InterPro" id="IPR006764">
    <property type="entry name" value="SAM_dep_MeTrfase_SAV2177_type"/>
</dbReference>
<organism evidence="1 2">
    <name type="scientific">Nonomuraea glycinis</name>
    <dbReference type="NCBI Taxonomy" id="2047744"/>
    <lineage>
        <taxon>Bacteria</taxon>
        <taxon>Bacillati</taxon>
        <taxon>Actinomycetota</taxon>
        <taxon>Actinomycetes</taxon>
        <taxon>Streptosporangiales</taxon>
        <taxon>Streptosporangiaceae</taxon>
        <taxon>Nonomuraea</taxon>
    </lineage>
</organism>
<evidence type="ECO:0008006" key="3">
    <source>
        <dbReference type="Google" id="ProtNLM"/>
    </source>
</evidence>
<proteinExistence type="predicted"/>
<keyword evidence="2" id="KW-1185">Reference proteome</keyword>
<dbReference type="Proteomes" id="UP000660745">
    <property type="component" value="Unassembled WGS sequence"/>
</dbReference>
<dbReference type="AlphaFoldDB" id="A0A918E4S7"/>
<evidence type="ECO:0000313" key="1">
    <source>
        <dbReference type="EMBL" id="GGP04091.1"/>
    </source>
</evidence>
<accession>A0A918E4S7</accession>